<dbReference type="RefSeq" id="WP_260525556.1">
    <property type="nucleotide sequence ID" value="NZ_JARMAB010000023.1"/>
</dbReference>
<organism evidence="1 2">
    <name type="scientific">Heyndrickxia acidicola</name>
    <dbReference type="NCBI Taxonomy" id="209389"/>
    <lineage>
        <taxon>Bacteria</taxon>
        <taxon>Bacillati</taxon>
        <taxon>Bacillota</taxon>
        <taxon>Bacilli</taxon>
        <taxon>Bacillales</taxon>
        <taxon>Bacillaceae</taxon>
        <taxon>Heyndrickxia</taxon>
    </lineage>
</organism>
<name>A0ABU6MJB1_9BACI</name>
<protein>
    <submittedName>
        <fullName evidence="1">Uncharacterized protein</fullName>
    </submittedName>
</protein>
<dbReference type="Proteomes" id="UP001341444">
    <property type="component" value="Unassembled WGS sequence"/>
</dbReference>
<reference evidence="1 2" key="1">
    <citation type="submission" date="2023-03" db="EMBL/GenBank/DDBJ databases">
        <title>Bacillus Genome Sequencing.</title>
        <authorList>
            <person name="Dunlap C."/>
        </authorList>
    </citation>
    <scope>NUCLEOTIDE SEQUENCE [LARGE SCALE GENOMIC DNA]</scope>
    <source>
        <strain evidence="1 2">B-23453</strain>
    </source>
</reference>
<comment type="caution">
    <text evidence="1">The sequence shown here is derived from an EMBL/GenBank/DDBJ whole genome shotgun (WGS) entry which is preliminary data.</text>
</comment>
<evidence type="ECO:0000313" key="1">
    <source>
        <dbReference type="EMBL" id="MED1204468.1"/>
    </source>
</evidence>
<dbReference type="EMBL" id="JARMAB010000023">
    <property type="protein sequence ID" value="MED1204468.1"/>
    <property type="molecule type" value="Genomic_DNA"/>
</dbReference>
<evidence type="ECO:0000313" key="2">
    <source>
        <dbReference type="Proteomes" id="UP001341444"/>
    </source>
</evidence>
<keyword evidence="2" id="KW-1185">Reference proteome</keyword>
<accession>A0ABU6MJB1</accession>
<proteinExistence type="predicted"/>
<sequence length="44" mass="5374">MEVNEEYGFLDDLFVPKKDKPARKSDFITEEFIQYVEEKMKEEQ</sequence>
<gene>
    <name evidence="1" type="ORF">P4T90_15575</name>
</gene>